<keyword evidence="3" id="KW-1185">Reference proteome</keyword>
<reference evidence="3" key="1">
    <citation type="journal article" date="2019" name="Int. J. Syst. Evol. Microbiol.">
        <title>The Global Catalogue of Microorganisms (GCM) 10K type strain sequencing project: providing services to taxonomists for standard genome sequencing and annotation.</title>
        <authorList>
            <consortium name="The Broad Institute Genomics Platform"/>
            <consortium name="The Broad Institute Genome Sequencing Center for Infectious Disease"/>
            <person name="Wu L."/>
            <person name="Ma J."/>
        </authorList>
    </citation>
    <scope>NUCLEOTIDE SEQUENCE [LARGE SCALE GENOMIC DNA]</scope>
    <source>
        <strain evidence="3">CGMCC 4.7371</strain>
    </source>
</reference>
<name>A0ABQ2NC69_9ACTN</name>
<evidence type="ECO:0008006" key="4">
    <source>
        <dbReference type="Google" id="ProtNLM"/>
    </source>
</evidence>
<feature type="region of interest" description="Disordered" evidence="1">
    <location>
        <begin position="58"/>
        <end position="95"/>
    </location>
</feature>
<comment type="caution">
    <text evidence="2">The sequence shown here is derived from an EMBL/GenBank/DDBJ whole genome shotgun (WGS) entry which is preliminary data.</text>
</comment>
<dbReference type="Proteomes" id="UP000655410">
    <property type="component" value="Unassembled WGS sequence"/>
</dbReference>
<dbReference type="EMBL" id="BMNI01000004">
    <property type="protein sequence ID" value="GGO89623.1"/>
    <property type="molecule type" value="Genomic_DNA"/>
</dbReference>
<gene>
    <name evidence="2" type="ORF">GCM10011584_19520</name>
</gene>
<organism evidence="2 3">
    <name type="scientific">Nocardioides phosphati</name>
    <dbReference type="NCBI Taxonomy" id="1867775"/>
    <lineage>
        <taxon>Bacteria</taxon>
        <taxon>Bacillati</taxon>
        <taxon>Actinomycetota</taxon>
        <taxon>Actinomycetes</taxon>
        <taxon>Propionibacteriales</taxon>
        <taxon>Nocardioidaceae</taxon>
        <taxon>Nocardioides</taxon>
    </lineage>
</organism>
<evidence type="ECO:0000313" key="2">
    <source>
        <dbReference type="EMBL" id="GGO89623.1"/>
    </source>
</evidence>
<accession>A0ABQ2NC69</accession>
<protein>
    <recommendedName>
        <fullName evidence="4">Transposase</fullName>
    </recommendedName>
</protein>
<evidence type="ECO:0000313" key="3">
    <source>
        <dbReference type="Proteomes" id="UP000655410"/>
    </source>
</evidence>
<evidence type="ECO:0000256" key="1">
    <source>
        <dbReference type="SAM" id="MobiDB-lite"/>
    </source>
</evidence>
<sequence>MRTPPASAASAPEALLQAARRRCLREGLPGGVASEGGDGACGKDRRRAPARHLRVLASAASEPEAGLGAGGGPVRQAPPAPRVTGLRDGPMNDPRTRACRHNRLGYRTYVHLNGEWGSSPHRKARNVSDHGLTARQHRWCCRVERGRHSGLQTARSIQLS</sequence>
<proteinExistence type="predicted"/>